<keyword evidence="1 2" id="KW-0129">CBS domain</keyword>
<dbReference type="OrthoDB" id="8919at2157"/>
<dbReference type="Proteomes" id="UP000187822">
    <property type="component" value="Chromosome I"/>
</dbReference>
<keyword evidence="3" id="KW-0862">Zinc</keyword>
<dbReference type="InterPro" id="IPR051257">
    <property type="entry name" value="Diverse_CBS-Domain"/>
</dbReference>
<dbReference type="PANTHER" id="PTHR43080">
    <property type="entry name" value="CBS DOMAIN-CONTAINING PROTEIN CBSX3, MITOCHONDRIAL"/>
    <property type="match status" value="1"/>
</dbReference>
<sequence length="176" mass="19628">MKVGNIVQKNFKTIDQNATVFDAVKMMNENGLYGLLVTNGDNHYVGIISERSIINRFVLRNVPASEVLVKSVMRTPLPRVMGDDDVKDVASFLANSGLSRCAVFDRNDKLLGIITITDLSRHLSVQSVSEVLLSHRSRKFKFRCPVCMVGTMEPVYNAKGEITVFKCNNESCGHME</sequence>
<dbReference type="PANTHER" id="PTHR43080:SF2">
    <property type="entry name" value="CBS DOMAIN-CONTAINING PROTEIN"/>
    <property type="match status" value="1"/>
</dbReference>
<proteinExistence type="predicted"/>
<dbReference type="KEGG" id="cdiv:CPM_0940"/>
<protein>
    <submittedName>
        <fullName evidence="6">Fused CBS and Zn ribbon domains protein</fullName>
    </submittedName>
</protein>
<dbReference type="AlphaFoldDB" id="A0A1N5UH76"/>
<accession>A0A1N5UH76</accession>
<keyword evidence="3" id="KW-0408">Iron</keyword>
<feature type="binding site" evidence="3">
    <location>
        <position position="144"/>
    </location>
    <ligand>
        <name>Zn(2+)</name>
        <dbReference type="ChEBI" id="CHEBI:29105"/>
    </ligand>
</feature>
<dbReference type="SUPFAM" id="SSF54631">
    <property type="entry name" value="CBS-domain pair"/>
    <property type="match status" value="1"/>
</dbReference>
<feature type="binding site" evidence="3">
    <location>
        <position position="147"/>
    </location>
    <ligand>
        <name>Zn(2+)</name>
        <dbReference type="ChEBI" id="CHEBI:29105"/>
    </ligand>
</feature>
<dbReference type="EMBL" id="LT671858">
    <property type="protein sequence ID" value="SIM59588.1"/>
    <property type="molecule type" value="Genomic_DNA"/>
</dbReference>
<evidence type="ECO:0000256" key="2">
    <source>
        <dbReference type="PROSITE-ProRule" id="PRU00703"/>
    </source>
</evidence>
<dbReference type="GeneID" id="41588213"/>
<dbReference type="InterPro" id="IPR046342">
    <property type="entry name" value="CBS_dom_sf"/>
</dbReference>
<reference evidence="7" key="3">
    <citation type="submission" date="2016-06" db="EMBL/GenBank/DDBJ databases">
        <authorList>
            <person name="Olsen C.W."/>
            <person name="Carey S."/>
            <person name="Hinshaw L."/>
            <person name="Karasin A.I."/>
        </authorList>
    </citation>
    <scope>NUCLEOTIDE SEQUENCE [LARGE SCALE GENOMIC DNA]</scope>
    <source>
        <strain evidence="7">PM4</strain>
    </source>
</reference>
<dbReference type="InterPro" id="IPR015234">
    <property type="entry name" value="DUF1936"/>
</dbReference>
<evidence type="ECO:0000256" key="3">
    <source>
        <dbReference type="PROSITE-ProRule" id="PRU01249"/>
    </source>
</evidence>
<feature type="binding site" evidence="3">
    <location>
        <position position="167"/>
    </location>
    <ligand>
        <name>Fe cation</name>
        <dbReference type="ChEBI" id="CHEBI:24875"/>
    </ligand>
</feature>
<feature type="binding site" evidence="3">
    <location>
        <position position="172"/>
    </location>
    <ligand>
        <name>Zn(2+)</name>
        <dbReference type="ChEBI" id="CHEBI:29105"/>
    </ligand>
</feature>
<gene>
    <name evidence="7" type="ORF">CPM_0940</name>
    <name evidence="6" type="ORF">CSP5_0944</name>
</gene>
<dbReference type="InterPro" id="IPR036311">
    <property type="entry name" value="Ta0289_C"/>
</dbReference>
<dbReference type="InterPro" id="IPR000644">
    <property type="entry name" value="CBS_dom"/>
</dbReference>
<feature type="binding site" evidence="3">
    <location>
        <position position="172"/>
    </location>
    <ligand>
        <name>Fe cation</name>
        <dbReference type="ChEBI" id="CHEBI:24875"/>
    </ligand>
</feature>
<dbReference type="PROSITE" id="PS51901">
    <property type="entry name" value="ACP_MB"/>
    <property type="match status" value="1"/>
</dbReference>
<keyword evidence="8" id="KW-1185">Reference proteome</keyword>
<dbReference type="InterPro" id="IPR044065">
    <property type="entry name" value="ACP_MB"/>
</dbReference>
<evidence type="ECO:0000313" key="9">
    <source>
        <dbReference type="Proteomes" id="UP000195607"/>
    </source>
</evidence>
<organism evidence="6 9">
    <name type="scientific">Cuniculiplasma divulgatum</name>
    <dbReference type="NCBI Taxonomy" id="1673428"/>
    <lineage>
        <taxon>Archaea</taxon>
        <taxon>Methanobacteriati</taxon>
        <taxon>Thermoplasmatota</taxon>
        <taxon>Thermoplasmata</taxon>
        <taxon>Thermoplasmatales</taxon>
        <taxon>Cuniculiplasmataceae</taxon>
        <taxon>Cuniculiplasma</taxon>
    </lineage>
</organism>
<feature type="domain" description="CBS" evidence="4">
    <location>
        <begin position="73"/>
        <end position="130"/>
    </location>
</feature>
<keyword evidence="3" id="KW-0479">Metal-binding</keyword>
<feature type="domain" description="CBS" evidence="4">
    <location>
        <begin position="7"/>
        <end position="65"/>
    </location>
</feature>
<evidence type="ECO:0000313" key="8">
    <source>
        <dbReference type="Proteomes" id="UP000187822"/>
    </source>
</evidence>
<dbReference type="GO" id="GO:0046872">
    <property type="term" value="F:metal ion binding"/>
    <property type="evidence" value="ECO:0007669"/>
    <property type="project" value="UniProtKB-KW"/>
</dbReference>
<dbReference type="SMART" id="SM00116">
    <property type="entry name" value="CBS"/>
    <property type="match status" value="2"/>
</dbReference>
<dbReference type="Gene3D" id="3.10.580.10">
    <property type="entry name" value="CBS-domain"/>
    <property type="match status" value="1"/>
</dbReference>
<evidence type="ECO:0000259" key="4">
    <source>
        <dbReference type="PROSITE" id="PS51371"/>
    </source>
</evidence>
<feature type="binding site" evidence="3">
    <location>
        <position position="147"/>
    </location>
    <ligand>
        <name>Fe cation</name>
        <dbReference type="ChEBI" id="CHEBI:24875"/>
    </ligand>
</feature>
<evidence type="ECO:0000256" key="1">
    <source>
        <dbReference type="ARBA" id="ARBA00023122"/>
    </source>
</evidence>
<evidence type="ECO:0000259" key="5">
    <source>
        <dbReference type="PROSITE" id="PS51901"/>
    </source>
</evidence>
<dbReference type="Pfam" id="PF00571">
    <property type="entry name" value="CBS"/>
    <property type="match status" value="2"/>
</dbReference>
<dbReference type="PROSITE" id="PS51371">
    <property type="entry name" value="CBS"/>
    <property type="match status" value="2"/>
</dbReference>
<reference evidence="6 9" key="1">
    <citation type="submission" date="2016-04" db="EMBL/GenBank/DDBJ databases">
        <authorList>
            <person name="Evans L.H."/>
            <person name="Alamgir A."/>
            <person name="Owens N."/>
            <person name="Weber N.D."/>
            <person name="Virtaneva K."/>
            <person name="Barbian K."/>
            <person name="Babar A."/>
            <person name="Rosenke K."/>
        </authorList>
    </citation>
    <scope>NUCLEOTIDE SEQUENCE [LARGE SCALE GENOMIC DNA]</scope>
    <source>
        <strain evidence="6">S5</strain>
        <strain evidence="9">S5(T) (JCM 30642 \VKM B-2941)</strain>
    </source>
</reference>
<evidence type="ECO:0000313" key="6">
    <source>
        <dbReference type="EMBL" id="SIM59588.1"/>
    </source>
</evidence>
<dbReference type="STRING" id="1673428.CPM_0940"/>
<dbReference type="EMBL" id="LT719092">
    <property type="protein sequence ID" value="SJK84782.1"/>
    <property type="molecule type" value="Genomic_DNA"/>
</dbReference>
<reference evidence="8" key="2">
    <citation type="submission" date="2016-06" db="EMBL/GenBank/DDBJ databases">
        <authorList>
            <person name="Toshchakov V.S."/>
        </authorList>
    </citation>
    <scope>NUCLEOTIDE SEQUENCE [LARGE SCALE GENOMIC DNA]</scope>
    <source>
        <strain>PM4 (JCM 30641</strain>
        <strain evidence="8">\VKM B-2940)</strain>
    </source>
</reference>
<dbReference type="SUPFAM" id="SSF103623">
    <property type="entry name" value="Hypothetical protein Ta0289 C-terminal domain"/>
    <property type="match status" value="1"/>
</dbReference>
<feature type="binding site" evidence="3">
    <location>
        <position position="144"/>
    </location>
    <ligand>
        <name>Fe cation</name>
        <dbReference type="ChEBI" id="CHEBI:24875"/>
    </ligand>
</feature>
<feature type="domain" description="ACP-type MB" evidence="5">
    <location>
        <begin position="139"/>
        <end position="176"/>
    </location>
</feature>
<name>A0A1N5UH76_9ARCH</name>
<feature type="binding site" evidence="3">
    <location>
        <position position="167"/>
    </location>
    <ligand>
        <name>Zn(2+)</name>
        <dbReference type="ChEBI" id="CHEBI:29105"/>
    </ligand>
</feature>
<dbReference type="RefSeq" id="WP_021788740.1">
    <property type="nucleotide sequence ID" value="NZ_LT671858.1"/>
</dbReference>
<dbReference type="Pfam" id="PF09151">
    <property type="entry name" value="DUF1936"/>
    <property type="match status" value="1"/>
</dbReference>
<dbReference type="CDD" id="cd17786">
    <property type="entry name" value="CBS_pair_Thermoplasmatales"/>
    <property type="match status" value="1"/>
</dbReference>
<evidence type="ECO:0000313" key="7">
    <source>
        <dbReference type="EMBL" id="SJK84782.1"/>
    </source>
</evidence>
<dbReference type="Proteomes" id="UP000195607">
    <property type="component" value="Chromosome I"/>
</dbReference>